<dbReference type="AlphaFoldDB" id="A0A0C3FEB0"/>
<protein>
    <submittedName>
        <fullName evidence="1">Uncharacterized protein</fullName>
    </submittedName>
</protein>
<organism evidence="1 2">
    <name type="scientific">Piloderma croceum (strain F 1598)</name>
    <dbReference type="NCBI Taxonomy" id="765440"/>
    <lineage>
        <taxon>Eukaryota</taxon>
        <taxon>Fungi</taxon>
        <taxon>Dikarya</taxon>
        <taxon>Basidiomycota</taxon>
        <taxon>Agaricomycotina</taxon>
        <taxon>Agaricomycetes</taxon>
        <taxon>Agaricomycetidae</taxon>
        <taxon>Atheliales</taxon>
        <taxon>Atheliaceae</taxon>
        <taxon>Piloderma</taxon>
    </lineage>
</organism>
<reference evidence="1 2" key="1">
    <citation type="submission" date="2014-04" db="EMBL/GenBank/DDBJ databases">
        <authorList>
            <consortium name="DOE Joint Genome Institute"/>
            <person name="Kuo A."/>
            <person name="Tarkka M."/>
            <person name="Buscot F."/>
            <person name="Kohler A."/>
            <person name="Nagy L.G."/>
            <person name="Floudas D."/>
            <person name="Copeland A."/>
            <person name="Barry K.W."/>
            <person name="Cichocki N."/>
            <person name="Veneault-Fourrey C."/>
            <person name="LaButti K."/>
            <person name="Lindquist E.A."/>
            <person name="Lipzen A."/>
            <person name="Lundell T."/>
            <person name="Morin E."/>
            <person name="Murat C."/>
            <person name="Sun H."/>
            <person name="Tunlid A."/>
            <person name="Henrissat B."/>
            <person name="Grigoriev I.V."/>
            <person name="Hibbett D.S."/>
            <person name="Martin F."/>
            <person name="Nordberg H.P."/>
            <person name="Cantor M.N."/>
            <person name="Hua S.X."/>
        </authorList>
    </citation>
    <scope>NUCLEOTIDE SEQUENCE [LARGE SCALE GENOMIC DNA]</scope>
    <source>
        <strain evidence="1 2">F 1598</strain>
    </source>
</reference>
<dbReference type="Proteomes" id="UP000054166">
    <property type="component" value="Unassembled WGS sequence"/>
</dbReference>
<dbReference type="EMBL" id="KN833017">
    <property type="protein sequence ID" value="KIM78284.1"/>
    <property type="molecule type" value="Genomic_DNA"/>
</dbReference>
<keyword evidence="2" id="KW-1185">Reference proteome</keyword>
<proteinExistence type="predicted"/>
<evidence type="ECO:0000313" key="2">
    <source>
        <dbReference type="Proteomes" id="UP000054166"/>
    </source>
</evidence>
<reference evidence="2" key="2">
    <citation type="submission" date="2015-01" db="EMBL/GenBank/DDBJ databases">
        <title>Evolutionary Origins and Diversification of the Mycorrhizal Mutualists.</title>
        <authorList>
            <consortium name="DOE Joint Genome Institute"/>
            <consortium name="Mycorrhizal Genomics Consortium"/>
            <person name="Kohler A."/>
            <person name="Kuo A."/>
            <person name="Nagy L.G."/>
            <person name="Floudas D."/>
            <person name="Copeland A."/>
            <person name="Barry K.W."/>
            <person name="Cichocki N."/>
            <person name="Veneault-Fourrey C."/>
            <person name="LaButti K."/>
            <person name="Lindquist E.A."/>
            <person name="Lipzen A."/>
            <person name="Lundell T."/>
            <person name="Morin E."/>
            <person name="Murat C."/>
            <person name="Riley R."/>
            <person name="Ohm R."/>
            <person name="Sun H."/>
            <person name="Tunlid A."/>
            <person name="Henrissat B."/>
            <person name="Grigoriev I.V."/>
            <person name="Hibbett D.S."/>
            <person name="Martin F."/>
        </authorList>
    </citation>
    <scope>NUCLEOTIDE SEQUENCE [LARGE SCALE GENOMIC DNA]</scope>
    <source>
        <strain evidence="2">F 1598</strain>
    </source>
</reference>
<accession>A0A0C3FEB0</accession>
<sequence>MDPPFPTRYHTTSTLSDHINAVIECRCMTDKCRDGIHEANLSTCRMSRLNIVLDLLKQFSVPAPSCSLHTYKMC</sequence>
<evidence type="ECO:0000313" key="1">
    <source>
        <dbReference type="EMBL" id="KIM78284.1"/>
    </source>
</evidence>
<gene>
    <name evidence="1" type="ORF">PILCRDRAFT_594512</name>
</gene>
<dbReference type="HOGENOM" id="CLU_2688686_0_0_1"/>
<dbReference type="InParanoid" id="A0A0C3FEB0"/>
<name>A0A0C3FEB0_PILCF</name>